<feature type="compositionally biased region" description="Polar residues" evidence="1">
    <location>
        <begin position="170"/>
        <end position="188"/>
    </location>
</feature>
<feature type="compositionally biased region" description="Low complexity" evidence="1">
    <location>
        <begin position="233"/>
        <end position="243"/>
    </location>
</feature>
<feature type="compositionally biased region" description="Polar residues" evidence="1">
    <location>
        <begin position="60"/>
        <end position="71"/>
    </location>
</feature>
<feature type="region of interest" description="Disordered" evidence="1">
    <location>
        <begin position="43"/>
        <end position="71"/>
    </location>
</feature>
<feature type="region of interest" description="Disordered" evidence="1">
    <location>
        <begin position="84"/>
        <end position="129"/>
    </location>
</feature>
<feature type="signal peptide" evidence="2">
    <location>
        <begin position="1"/>
        <end position="20"/>
    </location>
</feature>
<sequence>MNLKLALLGIVLIYCVTCEARVIRQRVKRQDVTFKNYDQEEVQDFEERMKARRPLPRTPGFQQSSAANTGSQTVVNQHGVMQQTAGGSQSANLANDGSSGQLSAANTQQQTIQSGDNLQSQNSGQSQSANFGKEHQILSNANTNTNTLKENGNIRQQSGGGAGTSVVDKQGSQSSQAQTNSEQFQNADGQKGSKSTGSSQSLQIGNDGSASGANSNTGSETVQLADGSKITKSFSSSSSFQSSGKVKVGAVASSMSNTAG</sequence>
<feature type="compositionally biased region" description="Polar residues" evidence="1">
    <location>
        <begin position="144"/>
        <end position="157"/>
    </location>
</feature>
<proteinExistence type="predicted"/>
<evidence type="ECO:0000313" key="3">
    <source>
        <dbReference type="EMBL" id="CAG6523288.1"/>
    </source>
</evidence>
<dbReference type="EMBL" id="HBUE01292979">
    <property type="protein sequence ID" value="CAG6574945.1"/>
    <property type="molecule type" value="Transcribed_RNA"/>
</dbReference>
<feature type="compositionally biased region" description="Low complexity" evidence="1">
    <location>
        <begin position="189"/>
        <end position="219"/>
    </location>
</feature>
<dbReference type="EMBL" id="HBUE01043533">
    <property type="protein sequence ID" value="CAG6461679.1"/>
    <property type="molecule type" value="Transcribed_RNA"/>
</dbReference>
<keyword evidence="2" id="KW-0732">Signal</keyword>
<organism evidence="3">
    <name type="scientific">Culex pipiens</name>
    <name type="common">House mosquito</name>
    <dbReference type="NCBI Taxonomy" id="7175"/>
    <lineage>
        <taxon>Eukaryota</taxon>
        <taxon>Metazoa</taxon>
        <taxon>Ecdysozoa</taxon>
        <taxon>Arthropoda</taxon>
        <taxon>Hexapoda</taxon>
        <taxon>Insecta</taxon>
        <taxon>Pterygota</taxon>
        <taxon>Neoptera</taxon>
        <taxon>Endopterygota</taxon>
        <taxon>Diptera</taxon>
        <taxon>Nematocera</taxon>
        <taxon>Culicoidea</taxon>
        <taxon>Culicidae</taxon>
        <taxon>Culicinae</taxon>
        <taxon>Culicini</taxon>
        <taxon>Culex</taxon>
        <taxon>Culex</taxon>
    </lineage>
</organism>
<dbReference type="EMBL" id="HBUE01187214">
    <property type="protein sequence ID" value="CAG6523288.1"/>
    <property type="molecule type" value="Transcribed_RNA"/>
</dbReference>
<reference evidence="3" key="1">
    <citation type="submission" date="2021-05" db="EMBL/GenBank/DDBJ databases">
        <authorList>
            <person name="Alioto T."/>
            <person name="Alioto T."/>
            <person name="Gomez Garrido J."/>
        </authorList>
    </citation>
    <scope>NUCLEOTIDE SEQUENCE</scope>
</reference>
<evidence type="ECO:0000256" key="1">
    <source>
        <dbReference type="SAM" id="MobiDB-lite"/>
    </source>
</evidence>
<feature type="compositionally biased region" description="Low complexity" evidence="1">
    <location>
        <begin position="113"/>
        <end position="128"/>
    </location>
</feature>
<feature type="chain" id="PRO_5036260832" evidence="2">
    <location>
        <begin position="21"/>
        <end position="260"/>
    </location>
</feature>
<feature type="region of interest" description="Disordered" evidence="1">
    <location>
        <begin position="144"/>
        <end position="260"/>
    </location>
</feature>
<accession>A0A8D8GXB6</accession>
<evidence type="ECO:0000256" key="2">
    <source>
        <dbReference type="SAM" id="SignalP"/>
    </source>
</evidence>
<dbReference type="AlphaFoldDB" id="A0A8D8GXB6"/>
<protein>
    <submittedName>
        <fullName evidence="3">(northern house mosquito) hypothetical protein</fullName>
    </submittedName>
</protein>
<feature type="compositionally biased region" description="Polar residues" evidence="1">
    <location>
        <begin position="84"/>
        <end position="112"/>
    </location>
</feature>
<name>A0A8D8GXB6_CULPI</name>